<keyword evidence="5" id="KW-1185">Reference proteome</keyword>
<evidence type="ECO:0000256" key="3">
    <source>
        <dbReference type="PROSITE-ProRule" id="PRU00339"/>
    </source>
</evidence>
<dbReference type="SMART" id="SM00028">
    <property type="entry name" value="TPR"/>
    <property type="match status" value="6"/>
</dbReference>
<dbReference type="GO" id="GO:0006401">
    <property type="term" value="P:RNA catabolic process"/>
    <property type="evidence" value="ECO:0007669"/>
    <property type="project" value="InterPro"/>
</dbReference>
<comment type="caution">
    <text evidence="4">The sequence shown here is derived from an EMBL/GenBank/DDBJ whole genome shotgun (WGS) entry which is preliminary data.</text>
</comment>
<organism evidence="4 5">
    <name type="scientific">Cerrena zonata</name>
    <dbReference type="NCBI Taxonomy" id="2478898"/>
    <lineage>
        <taxon>Eukaryota</taxon>
        <taxon>Fungi</taxon>
        <taxon>Dikarya</taxon>
        <taxon>Basidiomycota</taxon>
        <taxon>Agaricomycotina</taxon>
        <taxon>Agaricomycetes</taxon>
        <taxon>Polyporales</taxon>
        <taxon>Cerrenaceae</taxon>
        <taxon>Cerrena</taxon>
    </lineage>
</organism>
<dbReference type="InterPro" id="IPR011990">
    <property type="entry name" value="TPR-like_helical_dom_sf"/>
</dbReference>
<evidence type="ECO:0000313" key="4">
    <source>
        <dbReference type="EMBL" id="KAK7692824.1"/>
    </source>
</evidence>
<accession>A0AAW0GP39</accession>
<dbReference type="PANTHER" id="PTHR15704:SF7">
    <property type="entry name" value="SUPERKILLER COMPLEX PROTEIN 3"/>
    <property type="match status" value="1"/>
</dbReference>
<dbReference type="InterPro" id="IPR040962">
    <property type="entry name" value="TPR_22"/>
</dbReference>
<dbReference type="PANTHER" id="PTHR15704">
    <property type="entry name" value="SUPERKILLER 3 PROTEIN-RELATED"/>
    <property type="match status" value="1"/>
</dbReference>
<name>A0AAW0GP39_9APHY</name>
<dbReference type="Pfam" id="PF18833">
    <property type="entry name" value="TPR_22"/>
    <property type="match status" value="1"/>
</dbReference>
<sequence length="628" mass="71492">MAAFVKTKIKAAREAITKKDYTAARDAATKVLEFEPDNYNANVFLGLSLLELGDTDNSEQAYRKAIGSNPDQPLAWQGLSKLYDKLEKWDEYADTLQQLAELFKKANDAVKCAETLQKFVELRRSRGTPRELADALSLWLPDSSFYPLLFTLPPPDPTNPTAATIFETQSAIQNSLPILEKITAVIEQEEEDTMKNEFERRRTRLNAGGPEHIKREIGREVWGSSKLPSLYNEIMNNPHTSDELRRATESKLLLFKQQLLYALGASAPQKAALRQEVKDLVDGMVLINVPDVLAWNLYIEWKDVESIEEYDFEMFRKYMTLFPSEHLSKLLRGYFYYWDIPLSTDDEEERAPEYEHEDEDPLDTVLEAFNNLSNSIFAHRVVAEVYENEEDLENAIKVSESGLELVLRHEKNVSSKLSLVSKAFNVTLGTSLVHLFPPKHHVRALGIIDEVLLQDPQNIRCLMGRAYILQFAQKWTQAADLFSEVARLLPEDVDNGLRAKEEFAWCNVEAGDADSGSTGLKEVLELLDPLENREADQARCWWRLGKCYWNMGESRREEAYQNFITSLKRSPAFAPAFTSLGIYYAEFVSPPDPKRAAKCFQKAFELDPKEGEAARRLAEGFARNASGT</sequence>
<evidence type="ECO:0008006" key="6">
    <source>
        <dbReference type="Google" id="ProtNLM"/>
    </source>
</evidence>
<dbReference type="InterPro" id="IPR019734">
    <property type="entry name" value="TPR_rpt"/>
</dbReference>
<dbReference type="EMBL" id="JASBNA010000004">
    <property type="protein sequence ID" value="KAK7692824.1"/>
    <property type="molecule type" value="Genomic_DNA"/>
</dbReference>
<dbReference type="Gene3D" id="1.25.40.10">
    <property type="entry name" value="Tetratricopeptide repeat domain"/>
    <property type="match status" value="3"/>
</dbReference>
<dbReference type="InterPro" id="IPR039226">
    <property type="entry name" value="Ski3/TTC37"/>
</dbReference>
<dbReference type="Proteomes" id="UP001385951">
    <property type="component" value="Unassembled WGS sequence"/>
</dbReference>
<protein>
    <recommendedName>
        <fullName evidence="6">TPR-like protein</fullName>
    </recommendedName>
</protein>
<gene>
    <name evidence="4" type="ORF">QCA50_004459</name>
</gene>
<dbReference type="GO" id="GO:0055087">
    <property type="term" value="C:Ski complex"/>
    <property type="evidence" value="ECO:0007669"/>
    <property type="project" value="InterPro"/>
</dbReference>
<dbReference type="SUPFAM" id="SSF48452">
    <property type="entry name" value="TPR-like"/>
    <property type="match status" value="2"/>
</dbReference>
<dbReference type="PROSITE" id="PS50005">
    <property type="entry name" value="TPR"/>
    <property type="match status" value="1"/>
</dbReference>
<evidence type="ECO:0000313" key="5">
    <source>
        <dbReference type="Proteomes" id="UP001385951"/>
    </source>
</evidence>
<keyword evidence="2 3" id="KW-0802">TPR repeat</keyword>
<dbReference type="AlphaFoldDB" id="A0AAW0GP39"/>
<evidence type="ECO:0000256" key="1">
    <source>
        <dbReference type="ARBA" id="ARBA00022737"/>
    </source>
</evidence>
<feature type="repeat" description="TPR" evidence="3">
    <location>
        <begin position="39"/>
        <end position="72"/>
    </location>
</feature>
<keyword evidence="1" id="KW-0677">Repeat</keyword>
<evidence type="ECO:0000256" key="2">
    <source>
        <dbReference type="ARBA" id="ARBA00022803"/>
    </source>
</evidence>
<proteinExistence type="predicted"/>
<dbReference type="Pfam" id="PF13432">
    <property type="entry name" value="TPR_16"/>
    <property type="match status" value="1"/>
</dbReference>
<reference evidence="4 5" key="1">
    <citation type="submission" date="2022-09" db="EMBL/GenBank/DDBJ databases">
        <authorList>
            <person name="Palmer J.M."/>
        </authorList>
    </citation>
    <scope>NUCLEOTIDE SEQUENCE [LARGE SCALE GENOMIC DNA]</scope>
    <source>
        <strain evidence="4 5">DSM 7382</strain>
    </source>
</reference>